<feature type="region of interest" description="Disordered" evidence="1">
    <location>
        <begin position="94"/>
        <end position="122"/>
    </location>
</feature>
<reference evidence="5" key="1">
    <citation type="submission" date="2016-06" db="UniProtKB">
        <authorList>
            <consortium name="WormBaseParasite"/>
        </authorList>
    </citation>
    <scope>IDENTIFICATION</scope>
</reference>
<evidence type="ECO:0000313" key="4">
    <source>
        <dbReference type="Proteomes" id="UP000272942"/>
    </source>
</evidence>
<sequence length="122" mass="14020">MARITSGTAQEQQCLKEQIEKEEGAALRFFLKTLNWPKAPYGSSVLRKKLERIQLDDSECRKVLAEVKRRNENRCLAEEQRKKVIKPVMTPEVLPEQLNMRPPSPSTKALLYEGTSHEGRGR</sequence>
<gene>
    <name evidence="3" type="ORF">ECPE_LOCUS880</name>
</gene>
<dbReference type="InterPro" id="IPR054323">
    <property type="entry name" value="SPMIP1_C"/>
</dbReference>
<feature type="domain" description="Sperm microtubule inner protein 1 C-terminal" evidence="2">
    <location>
        <begin position="78"/>
        <end position="122"/>
    </location>
</feature>
<keyword evidence="4" id="KW-1185">Reference proteome</keyword>
<protein>
    <recommendedName>
        <fullName evidence="2">Sperm microtubule inner protein 1 C-terminal domain-containing protein</fullName>
    </recommendedName>
</protein>
<evidence type="ECO:0000313" key="5">
    <source>
        <dbReference type="WBParaSite" id="ECPE_0000088001-mRNA-1"/>
    </source>
</evidence>
<evidence type="ECO:0000256" key="1">
    <source>
        <dbReference type="SAM" id="MobiDB-lite"/>
    </source>
</evidence>
<name>A0A183A1P5_9TREM</name>
<organism evidence="5">
    <name type="scientific">Echinostoma caproni</name>
    <dbReference type="NCBI Taxonomy" id="27848"/>
    <lineage>
        <taxon>Eukaryota</taxon>
        <taxon>Metazoa</taxon>
        <taxon>Spiralia</taxon>
        <taxon>Lophotrochozoa</taxon>
        <taxon>Platyhelminthes</taxon>
        <taxon>Trematoda</taxon>
        <taxon>Digenea</taxon>
        <taxon>Plagiorchiida</taxon>
        <taxon>Echinostomata</taxon>
        <taxon>Echinostomatoidea</taxon>
        <taxon>Echinostomatidae</taxon>
        <taxon>Echinostoma</taxon>
    </lineage>
</organism>
<dbReference type="PANTHER" id="PTHR35826:SF5">
    <property type="entry name" value="GENE 45521-RELATED"/>
    <property type="match status" value="1"/>
</dbReference>
<dbReference type="EMBL" id="UZAN01003772">
    <property type="protein sequence ID" value="VDP30356.1"/>
    <property type="molecule type" value="Genomic_DNA"/>
</dbReference>
<reference evidence="3 4" key="2">
    <citation type="submission" date="2018-11" db="EMBL/GenBank/DDBJ databases">
        <authorList>
            <consortium name="Pathogen Informatics"/>
        </authorList>
    </citation>
    <scope>NUCLEOTIDE SEQUENCE [LARGE SCALE GENOMIC DNA]</scope>
    <source>
        <strain evidence="3 4">Egypt</strain>
    </source>
</reference>
<dbReference type="PANTHER" id="PTHR35826">
    <property type="entry name" value="PROTEIN ATP6V1FNB-LIKE"/>
    <property type="match status" value="1"/>
</dbReference>
<dbReference type="WBParaSite" id="ECPE_0000088001-mRNA-1">
    <property type="protein sequence ID" value="ECPE_0000088001-mRNA-1"/>
    <property type="gene ID" value="ECPE_0000088001"/>
</dbReference>
<dbReference type="Proteomes" id="UP000272942">
    <property type="component" value="Unassembled WGS sequence"/>
</dbReference>
<evidence type="ECO:0000313" key="3">
    <source>
        <dbReference type="EMBL" id="VDP30356.1"/>
    </source>
</evidence>
<evidence type="ECO:0000259" key="2">
    <source>
        <dbReference type="Pfam" id="PF22589"/>
    </source>
</evidence>
<accession>A0A183A1P5</accession>
<dbReference type="AlphaFoldDB" id="A0A183A1P5"/>
<dbReference type="Pfam" id="PF22589">
    <property type="entry name" value="SPMIP1"/>
    <property type="match status" value="1"/>
</dbReference>
<proteinExistence type="predicted"/>
<dbReference type="OrthoDB" id="410807at2759"/>